<feature type="region of interest" description="Disordered" evidence="1">
    <location>
        <begin position="22"/>
        <end position="49"/>
    </location>
</feature>
<gene>
    <name evidence="2" type="ORF">PIB30_084505</name>
</gene>
<feature type="compositionally biased region" description="Basic and acidic residues" evidence="1">
    <location>
        <begin position="27"/>
        <end position="47"/>
    </location>
</feature>
<dbReference type="EMBL" id="JASCZI010122202">
    <property type="protein sequence ID" value="MED6163892.1"/>
    <property type="molecule type" value="Genomic_DNA"/>
</dbReference>
<evidence type="ECO:0000313" key="3">
    <source>
        <dbReference type="Proteomes" id="UP001341840"/>
    </source>
</evidence>
<protein>
    <submittedName>
        <fullName evidence="2">Uncharacterized protein</fullName>
    </submittedName>
</protein>
<evidence type="ECO:0000313" key="2">
    <source>
        <dbReference type="EMBL" id="MED6163892.1"/>
    </source>
</evidence>
<dbReference type="Proteomes" id="UP001341840">
    <property type="component" value="Unassembled WGS sequence"/>
</dbReference>
<proteinExistence type="predicted"/>
<keyword evidence="3" id="KW-1185">Reference proteome</keyword>
<evidence type="ECO:0000256" key="1">
    <source>
        <dbReference type="SAM" id="MobiDB-lite"/>
    </source>
</evidence>
<reference evidence="2 3" key="1">
    <citation type="journal article" date="2023" name="Plants (Basel)">
        <title>Bridging the Gap: Combining Genomics and Transcriptomics Approaches to Understand Stylosanthes scabra, an Orphan Legume from the Brazilian Caatinga.</title>
        <authorList>
            <person name="Ferreira-Neto J.R.C."/>
            <person name="da Silva M.D."/>
            <person name="Binneck E."/>
            <person name="de Melo N.F."/>
            <person name="da Silva R.H."/>
            <person name="de Melo A.L.T.M."/>
            <person name="Pandolfi V."/>
            <person name="Bustamante F.O."/>
            <person name="Brasileiro-Vidal A.C."/>
            <person name="Benko-Iseppon A.M."/>
        </authorList>
    </citation>
    <scope>NUCLEOTIDE SEQUENCE [LARGE SCALE GENOMIC DNA]</scope>
    <source>
        <tissue evidence="2">Leaves</tissue>
    </source>
</reference>
<accession>A0ABU6URD7</accession>
<organism evidence="2 3">
    <name type="scientific">Stylosanthes scabra</name>
    <dbReference type="NCBI Taxonomy" id="79078"/>
    <lineage>
        <taxon>Eukaryota</taxon>
        <taxon>Viridiplantae</taxon>
        <taxon>Streptophyta</taxon>
        <taxon>Embryophyta</taxon>
        <taxon>Tracheophyta</taxon>
        <taxon>Spermatophyta</taxon>
        <taxon>Magnoliopsida</taxon>
        <taxon>eudicotyledons</taxon>
        <taxon>Gunneridae</taxon>
        <taxon>Pentapetalae</taxon>
        <taxon>rosids</taxon>
        <taxon>fabids</taxon>
        <taxon>Fabales</taxon>
        <taxon>Fabaceae</taxon>
        <taxon>Papilionoideae</taxon>
        <taxon>50 kb inversion clade</taxon>
        <taxon>dalbergioids sensu lato</taxon>
        <taxon>Dalbergieae</taxon>
        <taxon>Pterocarpus clade</taxon>
        <taxon>Stylosanthes</taxon>
    </lineage>
</organism>
<sequence>MPAALTTPIAAVAGAIRRRERVRPRRRERERDSKRERIDEKEIERESSLQASMTTVELRRCRRVGSHGCISDSSSLMAELLFPSHHHRHLRTFVYCRRRRRMSRRRSVHPLPPLMEELSTVVVVAAMFKQKGENVKREGDVVSVAAV</sequence>
<comment type="caution">
    <text evidence="2">The sequence shown here is derived from an EMBL/GenBank/DDBJ whole genome shotgun (WGS) entry which is preliminary data.</text>
</comment>
<name>A0ABU6URD7_9FABA</name>